<keyword evidence="6" id="KW-0808">Transferase</keyword>
<dbReference type="PANTHER" id="PTHR11226:SF0">
    <property type="entry name" value="UDP-GLUCOSE:GLYCOPROTEIN GLUCOSYLTRANSFERASE"/>
    <property type="match status" value="1"/>
</dbReference>
<dbReference type="InterPro" id="IPR040693">
    <property type="entry name" value="UGGT_TRXL_1"/>
</dbReference>
<feature type="region of interest" description="Disordered" evidence="12">
    <location>
        <begin position="1568"/>
        <end position="1588"/>
    </location>
</feature>
<dbReference type="Pfam" id="PF18401">
    <property type="entry name" value="Thioredoxin_13"/>
    <property type="match status" value="1"/>
</dbReference>
<dbReference type="GO" id="GO:0005788">
    <property type="term" value="C:endoplasmic reticulum lumen"/>
    <property type="evidence" value="ECO:0007669"/>
    <property type="project" value="UniProtKB-SubCell"/>
</dbReference>
<proteinExistence type="inferred from homology"/>
<accession>A0A8S1CNI1</accession>
<dbReference type="InterPro" id="IPR040497">
    <property type="entry name" value="Glyco_transf_24"/>
</dbReference>
<comment type="pathway">
    <text evidence="3">Protein modification; protein glycosylation.</text>
</comment>
<dbReference type="OrthoDB" id="27683at2759"/>
<feature type="domain" description="Glucosyltransferase 24 catalytic" evidence="18">
    <location>
        <begin position="1296"/>
        <end position="1562"/>
    </location>
</feature>
<reference evidence="19 20" key="1">
    <citation type="submission" date="2020-04" db="EMBL/GenBank/DDBJ databases">
        <authorList>
            <person name="Alioto T."/>
            <person name="Alioto T."/>
            <person name="Gomez Garrido J."/>
        </authorList>
    </citation>
    <scope>NUCLEOTIDE SEQUENCE [LARGE SCALE GENOMIC DNA]</scope>
</reference>
<protein>
    <recommendedName>
        <fullName evidence="21">UDP-glucose:glycoprotein glucosyltransferase</fullName>
    </recommendedName>
</protein>
<dbReference type="InterPro" id="IPR040692">
    <property type="entry name" value="UGGT_TRXL_3"/>
</dbReference>
<dbReference type="Proteomes" id="UP000494165">
    <property type="component" value="Unassembled WGS sequence"/>
</dbReference>
<dbReference type="InterPro" id="IPR040525">
    <property type="entry name" value="UGGT_TRXL_4"/>
</dbReference>
<dbReference type="PANTHER" id="PTHR11226">
    <property type="entry name" value="UDP-GLUCOSE GLYCOPROTEIN:GLUCOSYLTRANSFERASE"/>
    <property type="match status" value="1"/>
</dbReference>
<dbReference type="GO" id="GO:0003980">
    <property type="term" value="F:UDP-glucose:glycoprotein glucosyltransferase activity"/>
    <property type="evidence" value="ECO:0007669"/>
    <property type="project" value="InterPro"/>
</dbReference>
<feature type="signal peptide" evidence="13">
    <location>
        <begin position="1"/>
        <end position="24"/>
    </location>
</feature>
<dbReference type="Pfam" id="PF06427">
    <property type="entry name" value="UDP-g_GGTase"/>
    <property type="match status" value="1"/>
</dbReference>
<evidence type="ECO:0000313" key="20">
    <source>
        <dbReference type="Proteomes" id="UP000494165"/>
    </source>
</evidence>
<keyword evidence="20" id="KW-1185">Reference proteome</keyword>
<evidence type="ECO:0008006" key="21">
    <source>
        <dbReference type="Google" id="ProtNLM"/>
    </source>
</evidence>
<evidence type="ECO:0000256" key="8">
    <source>
        <dbReference type="ARBA" id="ARBA00022824"/>
    </source>
</evidence>
<dbReference type="InterPro" id="IPR029044">
    <property type="entry name" value="Nucleotide-diphossugar_trans"/>
</dbReference>
<dbReference type="SUPFAM" id="SSF53448">
    <property type="entry name" value="Nucleotide-diphospho-sugar transferases"/>
    <property type="match status" value="1"/>
</dbReference>
<comment type="similarity">
    <text evidence="4">Belongs to the glycosyltransferase 8 family.</text>
</comment>
<comment type="cofactor">
    <cofactor evidence="1">
        <name>Ca(2+)</name>
        <dbReference type="ChEBI" id="CHEBI:29108"/>
    </cofactor>
</comment>
<evidence type="ECO:0000256" key="7">
    <source>
        <dbReference type="ARBA" id="ARBA00022729"/>
    </source>
</evidence>
<sequence>MQLQISQICLVLLAISSFSSRTLGAKPSLKKSKSVTTQIEAKWASTPFLLETAEYLAEESPELMWKFIEFINEIDPKSIPKLSEKEWYEIIIGQVRRIASPAQESMLKLALSMRVYSPRIEMYSQIARERGLEDSKCVAAVDLHGTLLCDPSEIIPKLNAVIEGENPVLYKIDHHFSSKSISQKATAVLYAELGTEQFQTFHKVLKEAASRHNVDYVLRHYIVPSKRRDAGKILLSGYGVELQIKSTEYKVQDDSQVKDDDGTGASGGADQEEEDEVEGFNFGRLKSMYPDKVANLSKLRQHLIDANSELAPLKAWQLQELSLQAAERIMSSPLDEALKTFTHIAHNFPLQARSLIRTAVSQDLKKEIKKNQEGFLSSLSLQPADSALFLNGLFFDVDSLDAGALLEAARAELRTMEGLYGVGVKQHQMGSLLALDFSSSSGSSVNSGSGGGTEYALDIRDSAVQWVNDIENDKQYMRWSTSLTELLRPTFPGMLRSVRKNIYNLVMVIDPASVEARPLLKLAESFLIHQAPLRIGLVLAATGAEGDSGKTNPGIALLEAYNYATENGNSQQGLSLITDVYASVGEEEGEITTDLIEAALVAKYPQVDTELVFGPDSPYDFGRMLAKEFVDRAGFRHLPKVLLNGVPLPEDFLNSEGFEEAVLTEIMAQTPSIQRAVYKGKLTDSDDVLDFLMDKPNVMPRLNERILDSKSWYLDMSGNSVESAKDWPSSFASLIPKDKTSRVISQAKYLTYKDEASTQPLTLWVATDLDTPEGRKLLRESLENLDSTSYMRVAVLPNVKSASEAKLTRLALAALRLPAQGAKVVIKQIVVEENAQKIYNNPDFDFNSLPGLATLDLSDLKTFPKSEEADELLKTFSDYCQTVLLIPAGARAVVANGRVLGPLEDDEHFLSDDFALLDKFSMTAHTDRLQQAMKKADENSYDADTVPRGRESSDLLLRLVALLVSRPSTKSRFEIPFVSDQYSVVKLPAKHPEQPVFDISVVVDPVSRGAQKVGPILMVLHEAVNCRINLYLNAVEKHSDMPLKSFYRYVLEAEPHFTAEGKMTAGPSARFVNMPQSVLLTQNMHPPENWLVEAVRSPYDLDNIRLEDVMSVVHSEFELSSLLLEGHCSEAMSGAPPRGLQVTLGTRHNPVLVDTIVMANLGYFQLKANPGSWLLRLRQGRSAEIFDIVSVDGEDSPAESEDHHILISSFRSNVLKLKVAKKPDKLNMDLLADDEAPGIWNSITRIRNDYKKIQRLREQELAKNFWLNPVGYVANLLWSTFSKSSATDDAKEEERLNIFSLASGHLYERFLRIMMLSVVKHTKTPVKFWFLKNYLSPTFKDFLPHLAKAYGFEYALVEYKWPRWLHQQTEKQRMIWGYKILFLDVLFPLDVKKIIFVDADQVVRTDLKELRDFDLGGAPYGYTPFCDSRKEMDGFRFWKSGYWRNHLQGRRYHISALYVVDLKKFRRIAAGDRLRGQYQALSQDPNSLSNLDQDLPNNMIHQVLIKSLPQEWLWCETWCDDDSKKQAKTIDLCNNPLTKEAKLTAAMRILPEWKGYDDEVKAVQEKINSEHQQQAKEDSEKHQIHSEL</sequence>
<gene>
    <name evidence="19" type="ORF">CLODIP_2_CD07738</name>
</gene>
<evidence type="ECO:0000256" key="12">
    <source>
        <dbReference type="SAM" id="MobiDB-lite"/>
    </source>
</evidence>
<evidence type="ECO:0000256" key="11">
    <source>
        <dbReference type="ARBA" id="ARBA00048456"/>
    </source>
</evidence>
<comment type="catalytic activity">
    <reaction evidence="11">
        <text>N(4)-(alpha-D-Man-(1-&gt;2)-alpha-D-Man-(1-&gt;2)-alpha-D-Man-(1-&gt;3)-[alpha-D-Man-(1-&gt;2)-alpha-D-Man-(1-&gt;3)-[alpha-D-Man-(1-&gt;2)-alpha-D-Man-(1-&gt;6)]-alpha-D-Man-(1-&gt;6)]-beta-D-Man-(1-&gt;4)-beta-D-GlcNAc-(1-&gt;4)-beta-D-GlcNAc)-L-asparaginyl-[protein] (N-glucan mannose isomer 9A1,2,3B1,2,3) + UDP-alpha-D-glucose = N(4)-(alpha-D-Glc-(1-&gt;3)-alpha-D-Man-(1-&gt;2)-alpha-D-Man-(1-&gt;2)-alpha-D-Man-(1-&gt;3)-[alpha-D-Man-(1-&gt;2)-alpha-D-Man-(1-&gt;3)-[alpha-D-Man-(1-&gt;2)-alpha-D-Man-(1-&gt;6)]-alpha-D-Man-(1-&gt;6)]-beta-D-Man-(1-&gt;4)-beta-D-GlcNAc-(1-&gt;4)-beta-D-GlcNAc)-L-asparaginyl-[protein] + UDP + H(+)</text>
        <dbReference type="Rhea" id="RHEA:61304"/>
        <dbReference type="Rhea" id="RHEA-COMP:14356"/>
        <dbReference type="Rhea" id="RHEA-COMP:14357"/>
        <dbReference type="ChEBI" id="CHEBI:15378"/>
        <dbReference type="ChEBI" id="CHEBI:58223"/>
        <dbReference type="ChEBI" id="CHEBI:58885"/>
        <dbReference type="ChEBI" id="CHEBI:59080"/>
        <dbReference type="ChEBI" id="CHEBI:139493"/>
    </reaction>
</comment>
<evidence type="ECO:0000256" key="6">
    <source>
        <dbReference type="ARBA" id="ARBA00022679"/>
    </source>
</evidence>
<keyword evidence="9" id="KW-0325">Glycoprotein</keyword>
<keyword evidence="8" id="KW-0256">Endoplasmic reticulum</keyword>
<evidence type="ECO:0000256" key="9">
    <source>
        <dbReference type="ARBA" id="ARBA00023180"/>
    </source>
</evidence>
<evidence type="ECO:0000256" key="13">
    <source>
        <dbReference type="SAM" id="SignalP"/>
    </source>
</evidence>
<evidence type="ECO:0000259" key="15">
    <source>
        <dbReference type="Pfam" id="PF18401"/>
    </source>
</evidence>
<keyword evidence="7 13" id="KW-0732">Signal</keyword>
<organism evidence="19 20">
    <name type="scientific">Cloeon dipterum</name>
    <dbReference type="NCBI Taxonomy" id="197152"/>
    <lineage>
        <taxon>Eukaryota</taxon>
        <taxon>Metazoa</taxon>
        <taxon>Ecdysozoa</taxon>
        <taxon>Arthropoda</taxon>
        <taxon>Hexapoda</taxon>
        <taxon>Insecta</taxon>
        <taxon>Pterygota</taxon>
        <taxon>Palaeoptera</taxon>
        <taxon>Ephemeroptera</taxon>
        <taxon>Pisciforma</taxon>
        <taxon>Baetidae</taxon>
        <taxon>Cloeon</taxon>
    </lineage>
</organism>
<dbReference type="Pfam" id="PF18402">
    <property type="entry name" value="Thioredoxin_14"/>
    <property type="match status" value="1"/>
</dbReference>
<evidence type="ECO:0000259" key="17">
    <source>
        <dbReference type="Pfam" id="PF18403"/>
    </source>
</evidence>
<dbReference type="Gene3D" id="3.90.550.10">
    <property type="entry name" value="Spore Coat Polysaccharide Biosynthesis Protein SpsA, Chain A"/>
    <property type="match status" value="1"/>
</dbReference>
<comment type="function">
    <text evidence="10">Recognizes glycoproteins with minor folding defects. Reglucosylates single N-glycans near the misfolded part of the protein, thus providing quality control for protein folding in the endoplasmic reticulum. Reglucosylated proteins are recognized by calreticulin for recycling to the endoplasmic reticulum and refolding or degradation.</text>
</comment>
<feature type="chain" id="PRO_5035755145" description="UDP-glucose:glycoprotein glucosyltransferase" evidence="13">
    <location>
        <begin position="25"/>
        <end position="1588"/>
    </location>
</feature>
<comment type="subcellular location">
    <subcellularLocation>
        <location evidence="2">Endoplasmic reticulum lumen</location>
    </subcellularLocation>
</comment>
<evidence type="ECO:0000256" key="1">
    <source>
        <dbReference type="ARBA" id="ARBA00001913"/>
    </source>
</evidence>
<dbReference type="Pfam" id="PF18403">
    <property type="entry name" value="Thioredoxin_15"/>
    <property type="match status" value="1"/>
</dbReference>
<feature type="domain" description="UGGT thioredoxin-like" evidence="16">
    <location>
        <begin position="458"/>
        <end position="706"/>
    </location>
</feature>
<evidence type="ECO:0000256" key="10">
    <source>
        <dbReference type="ARBA" id="ARBA00045874"/>
    </source>
</evidence>
<keyword evidence="5" id="KW-0328">Glycosyltransferase</keyword>
<evidence type="ECO:0000259" key="18">
    <source>
        <dbReference type="Pfam" id="PF18404"/>
    </source>
</evidence>
<evidence type="ECO:0000256" key="2">
    <source>
        <dbReference type="ARBA" id="ARBA00004319"/>
    </source>
</evidence>
<dbReference type="Pfam" id="PF18404">
    <property type="entry name" value="Glyco_transf_24"/>
    <property type="match status" value="1"/>
</dbReference>
<dbReference type="InterPro" id="IPR009448">
    <property type="entry name" value="UDP-g_GGtrans"/>
</dbReference>
<dbReference type="FunFam" id="3.90.550.10:FF:000004">
    <property type="entry name" value="UDP-glucose glycoprotein glucosyltransferase 1"/>
    <property type="match status" value="1"/>
</dbReference>
<dbReference type="GO" id="GO:0051082">
    <property type="term" value="F:unfolded protein binding"/>
    <property type="evidence" value="ECO:0007669"/>
    <property type="project" value="TreeGrafter"/>
</dbReference>
<evidence type="ECO:0000256" key="4">
    <source>
        <dbReference type="ARBA" id="ARBA00006351"/>
    </source>
</evidence>
<dbReference type="EMBL" id="CADEPI010000080">
    <property type="protein sequence ID" value="CAB3373054.1"/>
    <property type="molecule type" value="Genomic_DNA"/>
</dbReference>
<dbReference type="CDD" id="cd06432">
    <property type="entry name" value="GT8_HUGT1_C_like"/>
    <property type="match status" value="1"/>
</dbReference>
<dbReference type="InterPro" id="IPR040694">
    <property type="entry name" value="UGGT_TRXL_2"/>
</dbReference>
<feature type="domain" description="UGGT thioredoxin-like" evidence="14">
    <location>
        <begin position="45"/>
        <end position="226"/>
    </location>
</feature>
<evidence type="ECO:0000256" key="5">
    <source>
        <dbReference type="ARBA" id="ARBA00022676"/>
    </source>
</evidence>
<name>A0A8S1CNI1_9INSE</name>
<feature type="region of interest" description="Disordered" evidence="12">
    <location>
        <begin position="251"/>
        <end position="276"/>
    </location>
</feature>
<evidence type="ECO:0000256" key="3">
    <source>
        <dbReference type="ARBA" id="ARBA00004922"/>
    </source>
</evidence>
<feature type="compositionally biased region" description="Basic and acidic residues" evidence="12">
    <location>
        <begin position="251"/>
        <end position="261"/>
    </location>
</feature>
<comment type="caution">
    <text evidence="19">The sequence shown here is derived from an EMBL/GenBank/DDBJ whole genome shotgun (WGS) entry which is preliminary data.</text>
</comment>
<evidence type="ECO:0000313" key="19">
    <source>
        <dbReference type="EMBL" id="CAB3373054.1"/>
    </source>
</evidence>
<evidence type="ECO:0000259" key="16">
    <source>
        <dbReference type="Pfam" id="PF18402"/>
    </source>
</evidence>
<dbReference type="GO" id="GO:0036503">
    <property type="term" value="P:ERAD pathway"/>
    <property type="evidence" value="ECO:0007669"/>
    <property type="project" value="TreeGrafter"/>
</dbReference>
<feature type="domain" description="UDP-glucose:glycoprotein glucosyltransferase thioredoxin-like" evidence="17">
    <location>
        <begin position="739"/>
        <end position="939"/>
    </location>
</feature>
<feature type="domain" description="UGGT thioredoxin-like" evidence="15">
    <location>
        <begin position="307"/>
        <end position="438"/>
    </location>
</feature>
<dbReference type="GO" id="GO:0018279">
    <property type="term" value="P:protein N-linked glycosylation via asparagine"/>
    <property type="evidence" value="ECO:0007669"/>
    <property type="project" value="TreeGrafter"/>
</dbReference>
<dbReference type="Pfam" id="PF18400">
    <property type="entry name" value="Thioredoxin_12"/>
    <property type="match status" value="1"/>
</dbReference>
<evidence type="ECO:0000259" key="14">
    <source>
        <dbReference type="Pfam" id="PF18400"/>
    </source>
</evidence>